<feature type="compositionally biased region" description="Low complexity" evidence="3">
    <location>
        <begin position="448"/>
        <end position="465"/>
    </location>
</feature>
<feature type="region of interest" description="Disordered" evidence="3">
    <location>
        <begin position="1755"/>
        <end position="1795"/>
    </location>
</feature>
<dbReference type="GO" id="GO:0000045">
    <property type="term" value="P:autophagosome assembly"/>
    <property type="evidence" value="ECO:0007669"/>
    <property type="project" value="InterPro"/>
</dbReference>
<feature type="compositionally biased region" description="Polar residues" evidence="3">
    <location>
        <begin position="328"/>
        <end position="348"/>
    </location>
</feature>
<feature type="region of interest" description="Disordered" evidence="3">
    <location>
        <begin position="270"/>
        <end position="294"/>
    </location>
</feature>
<feature type="region of interest" description="Disordered" evidence="3">
    <location>
        <begin position="1404"/>
        <end position="1442"/>
    </location>
</feature>
<feature type="compositionally biased region" description="Low complexity" evidence="3">
    <location>
        <begin position="1770"/>
        <end position="1795"/>
    </location>
</feature>
<feature type="compositionally biased region" description="Polar residues" evidence="3">
    <location>
        <begin position="2218"/>
        <end position="2228"/>
    </location>
</feature>
<feature type="compositionally biased region" description="Basic and acidic residues" evidence="3">
    <location>
        <begin position="1421"/>
        <end position="1430"/>
    </location>
</feature>
<dbReference type="GO" id="GO:0034045">
    <property type="term" value="C:phagophore assembly site membrane"/>
    <property type="evidence" value="ECO:0007669"/>
    <property type="project" value="TreeGrafter"/>
</dbReference>
<dbReference type="GO" id="GO:0034727">
    <property type="term" value="P:piecemeal microautophagy of the nucleus"/>
    <property type="evidence" value="ECO:0007669"/>
    <property type="project" value="TreeGrafter"/>
</dbReference>
<dbReference type="WBParaSite" id="TREG1_115010.1">
    <property type="protein sequence ID" value="TREG1_115010.1"/>
    <property type="gene ID" value="TREG1_115010"/>
</dbReference>
<dbReference type="GO" id="GO:0060090">
    <property type="term" value="F:molecular adaptor activity"/>
    <property type="evidence" value="ECO:0007669"/>
    <property type="project" value="TreeGrafter"/>
</dbReference>
<evidence type="ECO:0000313" key="6">
    <source>
        <dbReference type="WBParaSite" id="TREG1_115010.1"/>
    </source>
</evidence>
<dbReference type="GO" id="GO:0000422">
    <property type="term" value="P:autophagy of mitochondrion"/>
    <property type="evidence" value="ECO:0007669"/>
    <property type="project" value="TreeGrafter"/>
</dbReference>
<feature type="compositionally biased region" description="Low complexity" evidence="3">
    <location>
        <begin position="888"/>
        <end position="900"/>
    </location>
</feature>
<accession>A0AA85IZ53</accession>
<dbReference type="InterPro" id="IPR040040">
    <property type="entry name" value="ATG11"/>
</dbReference>
<feature type="compositionally biased region" description="Basic and acidic residues" evidence="3">
    <location>
        <begin position="1756"/>
        <end position="1768"/>
    </location>
</feature>
<dbReference type="GO" id="GO:0061723">
    <property type="term" value="P:glycophagy"/>
    <property type="evidence" value="ECO:0007669"/>
    <property type="project" value="TreeGrafter"/>
</dbReference>
<evidence type="ECO:0000256" key="2">
    <source>
        <dbReference type="ARBA" id="ARBA00023054"/>
    </source>
</evidence>
<reference evidence="6" key="2">
    <citation type="submission" date="2023-11" db="UniProtKB">
        <authorList>
            <consortium name="WormBaseParasite"/>
        </authorList>
    </citation>
    <scope>IDENTIFICATION</scope>
</reference>
<feature type="domain" description="Autophagy-related protein 11 C-terminal" evidence="4">
    <location>
        <begin position="2064"/>
        <end position="2200"/>
    </location>
</feature>
<dbReference type="GO" id="GO:1990316">
    <property type="term" value="C:Atg1/ULK1 kinase complex"/>
    <property type="evidence" value="ECO:0007669"/>
    <property type="project" value="TreeGrafter"/>
</dbReference>
<protein>
    <recommendedName>
        <fullName evidence="4">Autophagy-related protein 11 C-terminal domain-containing protein</fullName>
    </recommendedName>
</protein>
<dbReference type="Pfam" id="PF10377">
    <property type="entry name" value="ATG11"/>
    <property type="match status" value="1"/>
</dbReference>
<feature type="compositionally biased region" description="Low complexity" evidence="3">
    <location>
        <begin position="2204"/>
        <end position="2217"/>
    </location>
</feature>
<dbReference type="SUPFAM" id="SSF54236">
    <property type="entry name" value="Ubiquitin-like"/>
    <property type="match status" value="1"/>
</dbReference>
<keyword evidence="5" id="KW-1185">Reference proteome</keyword>
<feature type="region of interest" description="Disordered" evidence="3">
    <location>
        <begin position="328"/>
        <end position="366"/>
    </location>
</feature>
<keyword evidence="2" id="KW-0175">Coiled coil</keyword>
<feature type="compositionally biased region" description="Gly residues" evidence="3">
    <location>
        <begin position="273"/>
        <end position="283"/>
    </location>
</feature>
<feature type="compositionally biased region" description="Polar residues" evidence="3">
    <location>
        <begin position="1319"/>
        <end position="1344"/>
    </location>
</feature>
<evidence type="ECO:0000313" key="5">
    <source>
        <dbReference type="Proteomes" id="UP000050795"/>
    </source>
</evidence>
<dbReference type="GO" id="GO:0019901">
    <property type="term" value="F:protein kinase binding"/>
    <property type="evidence" value="ECO:0007669"/>
    <property type="project" value="TreeGrafter"/>
</dbReference>
<dbReference type="GO" id="GO:0061709">
    <property type="term" value="P:reticulophagy"/>
    <property type="evidence" value="ECO:0007669"/>
    <property type="project" value="TreeGrafter"/>
</dbReference>
<feature type="compositionally biased region" description="Polar residues" evidence="3">
    <location>
        <begin position="466"/>
        <end position="514"/>
    </location>
</feature>
<feature type="compositionally biased region" description="Polar residues" evidence="3">
    <location>
        <begin position="397"/>
        <end position="418"/>
    </location>
</feature>
<evidence type="ECO:0000259" key="4">
    <source>
        <dbReference type="Pfam" id="PF10377"/>
    </source>
</evidence>
<dbReference type="GO" id="GO:0034517">
    <property type="term" value="P:ribophagy"/>
    <property type="evidence" value="ECO:0007669"/>
    <property type="project" value="TreeGrafter"/>
</dbReference>
<reference evidence="5" key="1">
    <citation type="submission" date="2022-06" db="EMBL/GenBank/DDBJ databases">
        <authorList>
            <person name="Berger JAMES D."/>
            <person name="Berger JAMES D."/>
        </authorList>
    </citation>
    <scope>NUCLEOTIDE SEQUENCE [LARGE SCALE GENOMIC DNA]</scope>
</reference>
<dbReference type="PANTHER" id="PTHR13222:SF1">
    <property type="entry name" value="RB1-INDUCIBLE COILED-COIL PROTEIN 1"/>
    <property type="match status" value="1"/>
</dbReference>
<feature type="region of interest" description="Disordered" evidence="3">
    <location>
        <begin position="1309"/>
        <end position="1364"/>
    </location>
</feature>
<dbReference type="InterPro" id="IPR029071">
    <property type="entry name" value="Ubiquitin-like_domsf"/>
</dbReference>
<feature type="compositionally biased region" description="Low complexity" evidence="3">
    <location>
        <begin position="1521"/>
        <end position="1533"/>
    </location>
</feature>
<feature type="region of interest" description="Disordered" evidence="3">
    <location>
        <begin position="394"/>
        <end position="418"/>
    </location>
</feature>
<proteinExistence type="predicted"/>
<evidence type="ECO:0000256" key="3">
    <source>
        <dbReference type="SAM" id="MobiDB-lite"/>
    </source>
</evidence>
<feature type="compositionally biased region" description="Polar residues" evidence="3">
    <location>
        <begin position="865"/>
        <end position="887"/>
    </location>
</feature>
<keyword evidence="1" id="KW-0072">Autophagy</keyword>
<dbReference type="PANTHER" id="PTHR13222">
    <property type="entry name" value="RB1-INDUCIBLE COILED-COIL"/>
    <property type="match status" value="1"/>
</dbReference>
<dbReference type="InterPro" id="IPR019460">
    <property type="entry name" value="Atg11_C"/>
</dbReference>
<feature type="compositionally biased region" description="Gly residues" evidence="3">
    <location>
        <begin position="1411"/>
        <end position="1420"/>
    </location>
</feature>
<feature type="region of interest" description="Disordered" evidence="3">
    <location>
        <begin position="2204"/>
        <end position="2228"/>
    </location>
</feature>
<feature type="region of interest" description="Disordered" evidence="3">
    <location>
        <begin position="444"/>
        <end position="520"/>
    </location>
</feature>
<dbReference type="Proteomes" id="UP000050795">
    <property type="component" value="Unassembled WGS sequence"/>
</dbReference>
<feature type="region of interest" description="Disordered" evidence="3">
    <location>
        <begin position="1501"/>
        <end position="1539"/>
    </location>
</feature>
<feature type="compositionally biased region" description="Low complexity" evidence="3">
    <location>
        <begin position="349"/>
        <end position="366"/>
    </location>
</feature>
<feature type="region of interest" description="Disordered" evidence="3">
    <location>
        <begin position="859"/>
        <end position="934"/>
    </location>
</feature>
<name>A0AA85IZ53_TRIRE</name>
<evidence type="ECO:0000256" key="1">
    <source>
        <dbReference type="ARBA" id="ARBA00023006"/>
    </source>
</evidence>
<feature type="compositionally biased region" description="Polar residues" evidence="3">
    <location>
        <begin position="1431"/>
        <end position="1442"/>
    </location>
</feature>
<organism evidence="5 6">
    <name type="scientific">Trichobilharzia regenti</name>
    <name type="common">Nasal bird schistosome</name>
    <dbReference type="NCBI Taxonomy" id="157069"/>
    <lineage>
        <taxon>Eukaryota</taxon>
        <taxon>Metazoa</taxon>
        <taxon>Spiralia</taxon>
        <taxon>Lophotrochozoa</taxon>
        <taxon>Platyhelminthes</taxon>
        <taxon>Trematoda</taxon>
        <taxon>Digenea</taxon>
        <taxon>Strigeidida</taxon>
        <taxon>Schistosomatoidea</taxon>
        <taxon>Schistosomatidae</taxon>
        <taxon>Trichobilharzia</taxon>
    </lineage>
</organism>
<feature type="compositionally biased region" description="Low complexity" evidence="3">
    <location>
        <begin position="1309"/>
        <end position="1318"/>
    </location>
</feature>
<sequence>MYVFLMDQGRLVSLDDNLLSQTVSSLRNVLAHDFDLPLNKQILLVSGGFQLEPGDKLSTYGAGLDKTNPIYVFTQTLPNDTSVQKPDVLQVNDGGYPRQLASLLELAPSEKVFEDRLRLIRALTPIGREAANAIEQLVSEQRQMIQGWCVALANLAEVATDTNKRLLFATSRLVQFEECISDWERKLYSFHELKKELSDLPLLPQLVVIGSSELTNEKESLNTNNSNNASNIPKPTNLYEWVCLQSAISSVGTRYSLVSSSTSSTIKSVGLQHLGGRGGGGGRVRTTSTGQLSSTVTGVSQSSKVSFYTGGSQTSLNSLGVGCSNSSPPLDNRLLTDQGSMNSVDSNLSTSIQQQQQQQHESSSTTTGIDYYESAFLEIIKRAIEDIHSLRYGPDAQFQSTGKHQPSQPQPTDTNTSELTYVRAQTNRLSELITMVNTCSKSNYDEMTNSTVPHSSSSSTSPGSTDVNNTQLEGISSSSNTTTTQGASSADSPPNTVTTTASTVGLSDRQQTLASSSSSSSLHLTRDQDVNLMISVHDALDPGYFSQRLSQLDPLACEAIDLARKMIGIEQCTTKTFQQIVQQKINSLLQAKFTENTTNSQELIIAFNRLCEILGIVMQSKLLLANNLSDRQRWLQNFQSELNRLDAIIQHCLRRMCRVTTTGTLISQLGEAGSTYARCLAEIVRRTEFEDMLTQRSVYYLKEENHLRAEECRRRRIFSKHLKNNFLHTLFSPWTNPKTDCLGLINLPAPISMSQDVSDQQLCETMSNLTVTCSTATAYTTTTPTTTTTHKLESPTTPELSVNRRYALSSLSEPRLNELAKACALNRVSSRLRSSRLNSLSSPDPQLAKVKEDEMIESGQKKCTDSTLSLQPSTGIHQNQSVSPSQNTPVATAVTTAAVPLRRQHMHTPAHRIDSSRRASMPSPEPDRATSTSNWSIDSTSLALTTHHFYASNTAVYNNNNNHSSVVVKQPVKITRDDLDKLMQSMPTSICNLLRTELNKSFSLFKSASFLANSSMSLVGGSGGGPLDQSSVSTGLKLISTTTTTMMVTTSTTTSAMMTMGTTMITGTQINPPETKSTTTSPICSIIQSTPQLVSVACQTEFNLIEPIINVGSGRSLNSSLGLSVDDSARRTANININNNTCWEELPGSLCSWELCRFPVIRSSRDRMSISLNTLPRFEHLFVTVGTQTDLPIDCIDDHSVYNSPVPSTTNSVDAAVLPSVDTTYAQKADSEFKDTVENDSAQLHECVRETAPATSSCPNSEDNEEMIDDNVVLSEIFTEAVDDDDDADLFTDSALMMTSSFHSTRTTFSNNNNSNNHYNQYGNDDNIDNLSQHTPLMSITQSRCSDDDQDDTGCRSKSSRSSSGNLCYITDGVAGGGDGTVGTTTQYGSMICDGVKTSSDLLLLSSSSSPGGGRSGVVDGGRHPHHQPELNDQQNQTTPSLTSSSAFLDHCCIKCQLRRKHHKEYFSLLQKCLQIIKSKEENETNSINPDVDVTVNETTVGGDGGSNSSRQSTVVHEGTTPEVSTTATTTTTPLQSSDSVHTPLISLNRSQLKCLLSVLESCSLMFLKKSKHSLPCFSSHPPMETLTDDKVDKIPHETDPSDPDLLTTLKDNSEELINSTLNECTCPDDDGNNDATLSSSSSSAAAAIDDDQFDFGKSLQYLLEALHLNNPVYTVSMATSTTTAPVHISNETTSMITQTELIQGVDVATSVTLLNQTTEDCNSEGGKMPTCISASSSSTAPCVCDSAASSSNMKEITDGRGDIHNTDDSSSSNYLTVSSYNNNNNNSSSSRNISSASTSAASRCTSPTSLSPVPLLQQEQLVNTFSSDNTSTAISGSKHKSNALETSTCNLSGISKKSAERYTSFVHSNFAPNDIVIFVPVQGSKPNTSGLCTTDGATATTTTTSTLTTTTSDANSSDADSSMTTATTTTTTMASDITPTTSCILSQQDTNNPNNNNTDLTNITKSDIWSVSSGKLSLNLLDVISPSSSLLSSMIVQSSLPLCSSIFGTSSSTSTTTTTMAASTTTASTAATKTMHKSAYPLNSNTALANEFYSSALLGGEVFLPTVNAATTNTTATTLGAGELPLSSTTTTAATTTTGDGSHIQWRMLSSDGHVYFLHQDDFKALNIDENTDYCQPISSNLQETSSTPNKSQSFKEAFPAHNHFIVARYQSKQRCLSKKASNRFNLPKNFIFYRVRASPLHLSSPPSTSSSESPSKQNTNDTKSNH</sequence>